<dbReference type="Proteomes" id="UP000002429">
    <property type="component" value="Plasmid pMOL28"/>
</dbReference>
<keyword evidence="3" id="KW-0614">Plasmid</keyword>
<dbReference type="GO" id="GO:0004519">
    <property type="term" value="F:endonuclease activity"/>
    <property type="evidence" value="ECO:0007669"/>
    <property type="project" value="UniProtKB-KW"/>
</dbReference>
<gene>
    <name evidence="3" type="ordered locus">Rmet_6329</name>
</gene>
<dbReference type="InterPro" id="IPR003615">
    <property type="entry name" value="HNH_nuc"/>
</dbReference>
<feature type="region of interest" description="Disordered" evidence="1">
    <location>
        <begin position="229"/>
        <end position="260"/>
    </location>
</feature>
<dbReference type="CDD" id="cd00085">
    <property type="entry name" value="HNHc"/>
    <property type="match status" value="1"/>
</dbReference>
<evidence type="ECO:0000256" key="1">
    <source>
        <dbReference type="SAM" id="MobiDB-lite"/>
    </source>
</evidence>
<feature type="region of interest" description="Disordered" evidence="1">
    <location>
        <begin position="18"/>
        <end position="38"/>
    </location>
</feature>
<protein>
    <submittedName>
        <fullName evidence="3">HNH endonuclease typeIV restriction enzyme</fullName>
    </submittedName>
</protein>
<dbReference type="SMART" id="SM00507">
    <property type="entry name" value="HNHc"/>
    <property type="match status" value="1"/>
</dbReference>
<feature type="domain" description="HNH nuclease" evidence="2">
    <location>
        <begin position="267"/>
        <end position="321"/>
    </location>
</feature>
<dbReference type="AlphaFoldDB" id="Q1L9I8"/>
<dbReference type="KEGG" id="rme:Rmet_6329"/>
<feature type="compositionally biased region" description="Low complexity" evidence="1">
    <location>
        <begin position="241"/>
        <end position="250"/>
    </location>
</feature>
<dbReference type="HOGENOM" id="CLU_074569_0_0_4"/>
<keyword evidence="4" id="KW-1185">Reference proteome</keyword>
<geneLocation type="plasmid" evidence="3 4">
    <name>pMOL28</name>
</geneLocation>
<accession>Q1L9I8</accession>
<keyword evidence="3" id="KW-0255">Endonuclease</keyword>
<reference evidence="4" key="1">
    <citation type="journal article" date="2010" name="PLoS ONE">
        <title>The complete genome sequence of Cupriavidus metallidurans strain CH34, a master survivalist in harsh and anthropogenic environments.</title>
        <authorList>
            <person name="Janssen P.J."/>
            <person name="Van Houdt R."/>
            <person name="Moors H."/>
            <person name="Monsieurs P."/>
            <person name="Morin N."/>
            <person name="Michaux A."/>
            <person name="Benotmane M.A."/>
            <person name="Leys N."/>
            <person name="Vallaeys T."/>
            <person name="Lapidus A."/>
            <person name="Monchy S."/>
            <person name="Medigue C."/>
            <person name="Taghavi S."/>
            <person name="McCorkle S."/>
            <person name="Dunn J."/>
            <person name="van der Lelie D."/>
            <person name="Mergeay M."/>
        </authorList>
    </citation>
    <scope>NUCLEOTIDE SEQUENCE [LARGE SCALE GENOMIC DNA]</scope>
    <source>
        <strain evidence="4">ATCC 43123 / DSM 2839 / NBRC 102507 / CH34</strain>
    </source>
</reference>
<sequence>MRSGAFLPVDTYPAIMGKSTMDAKTKPRQFRTQESLQAERRSRNLVKPFLESRGFVAVDDNRRPVGEAESQTVSATSPSGTRISARVRLCWRYQRGKPETISAAQLRARLTDDDWDLTLSEIRDRAMESGVTHFLLLQPRGDGFDFAALLPVADVPRIWRAQCETSESLIATGKLGRIRKNHAKNGGSPTLYLKDTRTPDAHAVPDVLWSWPGVSDLCSLQEVGGESPFGPIDDTLDDLQAPSPAAAGSDSPERRTAERSYVKRDDRVRRQVLDRADGVCENPTCSIRAPFPSFLDVHHIFGVETSDRAWNCVAICPNCHRAAHYAPDRSAINEELLRVASRADHEAT</sequence>
<evidence type="ECO:0000313" key="4">
    <source>
        <dbReference type="Proteomes" id="UP000002429"/>
    </source>
</evidence>
<evidence type="ECO:0000313" key="3">
    <source>
        <dbReference type="EMBL" id="ABF13188.1"/>
    </source>
</evidence>
<feature type="compositionally biased region" description="Basic and acidic residues" evidence="1">
    <location>
        <begin position="251"/>
        <end position="260"/>
    </location>
</feature>
<evidence type="ECO:0000259" key="2">
    <source>
        <dbReference type="SMART" id="SM00507"/>
    </source>
</evidence>
<keyword evidence="3" id="KW-0378">Hydrolase</keyword>
<dbReference type="EMBL" id="CP000355">
    <property type="protein sequence ID" value="ABF13188.1"/>
    <property type="molecule type" value="Genomic_DNA"/>
</dbReference>
<name>Q1L9I8_CUPMC</name>
<proteinExistence type="predicted"/>
<organism evidence="3 4">
    <name type="scientific">Cupriavidus metallidurans (strain ATCC 43123 / DSM 2839 / NBRC 102507 / CH34)</name>
    <name type="common">Ralstonia metallidurans</name>
    <dbReference type="NCBI Taxonomy" id="266264"/>
    <lineage>
        <taxon>Bacteria</taxon>
        <taxon>Pseudomonadati</taxon>
        <taxon>Pseudomonadota</taxon>
        <taxon>Betaproteobacteria</taxon>
        <taxon>Burkholderiales</taxon>
        <taxon>Burkholderiaceae</taxon>
        <taxon>Cupriavidus</taxon>
    </lineage>
</organism>
<keyword evidence="3" id="KW-0540">Nuclease</keyword>